<gene>
    <name evidence="2" type="ORF">FY036_10010</name>
</gene>
<name>A0A5D4GXX2_9HYPH</name>
<keyword evidence="1" id="KW-0812">Transmembrane</keyword>
<dbReference type="AlphaFoldDB" id="A0A5D4GXX2"/>
<dbReference type="Proteomes" id="UP000323258">
    <property type="component" value="Unassembled WGS sequence"/>
</dbReference>
<evidence type="ECO:0000256" key="1">
    <source>
        <dbReference type="SAM" id="Phobius"/>
    </source>
</evidence>
<proteinExistence type="predicted"/>
<keyword evidence="1" id="KW-1133">Transmembrane helix</keyword>
<keyword evidence="3" id="KW-1185">Reference proteome</keyword>
<evidence type="ECO:0000313" key="3">
    <source>
        <dbReference type="Proteomes" id="UP000323258"/>
    </source>
</evidence>
<comment type="caution">
    <text evidence="2">The sequence shown here is derived from an EMBL/GenBank/DDBJ whole genome shotgun (WGS) entry which is preliminary data.</text>
</comment>
<dbReference type="RefSeq" id="WP_148914584.1">
    <property type="nucleotide sequence ID" value="NZ_VSZS01000061.1"/>
</dbReference>
<sequence length="199" mass="21902">MRWVARLALLVMLALGLVLALVPDLVLDDPGETSSWRVYAPERGFYPFEVNAVQLDAPVRVFVYLTVNGRFQPERQRPALTLTMSGDGRTVIAAPLDFTLYPPLIESPQAREAIYRDFAGTIDALGAENYLGIVGEGELEGLDILAVDVTLESMGARTDDTTRIVGYGLLGLAVFGLILSFRRRRENPNSKPPPKWGRG</sequence>
<reference evidence="2 3" key="1">
    <citation type="submission" date="2019-08" db="EMBL/GenBank/DDBJ databases">
        <authorList>
            <person name="Seo Y.L."/>
        </authorList>
    </citation>
    <scope>NUCLEOTIDE SEQUENCE [LARGE SCALE GENOMIC DNA]</scope>
    <source>
        <strain evidence="2 3">MaA-C15</strain>
    </source>
</reference>
<keyword evidence="1" id="KW-0472">Membrane</keyword>
<reference evidence="2 3" key="2">
    <citation type="submission" date="2019-09" db="EMBL/GenBank/DDBJ databases">
        <title>Mesorhizobium sp. MaA-C15 isolated from Microcystis aeruginosa.</title>
        <authorList>
            <person name="Jeong S.E."/>
            <person name="Jin H.M."/>
            <person name="Jeon C.O."/>
        </authorList>
    </citation>
    <scope>NUCLEOTIDE SEQUENCE [LARGE SCALE GENOMIC DNA]</scope>
    <source>
        <strain evidence="2 3">MaA-C15</strain>
    </source>
</reference>
<feature type="transmembrane region" description="Helical" evidence="1">
    <location>
        <begin position="164"/>
        <end position="181"/>
    </location>
</feature>
<dbReference type="EMBL" id="VSZS01000061">
    <property type="protein sequence ID" value="TYR32823.1"/>
    <property type="molecule type" value="Genomic_DNA"/>
</dbReference>
<dbReference type="OrthoDB" id="8099241at2"/>
<organism evidence="2 3">
    <name type="scientific">Neoaquamicrobium microcysteis</name>
    <dbReference type="NCBI Taxonomy" id="2682781"/>
    <lineage>
        <taxon>Bacteria</taxon>
        <taxon>Pseudomonadati</taxon>
        <taxon>Pseudomonadota</taxon>
        <taxon>Alphaproteobacteria</taxon>
        <taxon>Hyphomicrobiales</taxon>
        <taxon>Phyllobacteriaceae</taxon>
        <taxon>Neoaquamicrobium</taxon>
    </lineage>
</organism>
<protein>
    <submittedName>
        <fullName evidence="2">Uncharacterized protein</fullName>
    </submittedName>
</protein>
<accession>A0A5D4GXX2</accession>
<evidence type="ECO:0000313" key="2">
    <source>
        <dbReference type="EMBL" id="TYR32823.1"/>
    </source>
</evidence>